<dbReference type="Pfam" id="PF04775">
    <property type="entry name" value="Bile_Hydr_Trans"/>
    <property type="match status" value="1"/>
</dbReference>
<protein>
    <submittedName>
        <fullName evidence="5">Acyl-coenzyme A amino acid N-acyltransferase 1-like</fullName>
    </submittedName>
</protein>
<gene>
    <name evidence="5" type="primary">LOC106814746</name>
</gene>
<dbReference type="InterPro" id="IPR006862">
    <property type="entry name" value="Thio_Ohase/aa_AcTrfase"/>
</dbReference>
<feature type="domain" description="BAAT/Acyl-CoA thioester hydrolase C-terminal" evidence="3">
    <location>
        <begin position="288"/>
        <end position="403"/>
    </location>
</feature>
<dbReference type="RefSeq" id="XP_014674582.1">
    <property type="nucleotide sequence ID" value="XM_014819096.1"/>
</dbReference>
<dbReference type="PIRSF" id="PIRSF016521">
    <property type="entry name" value="Acyl-CoA_hydro"/>
    <property type="match status" value="1"/>
</dbReference>
<accession>A0ABM1EQW1</accession>
<feature type="domain" description="Acyl-CoA thioester hydrolase/bile acid-CoA amino acid N-acetyltransferase" evidence="2">
    <location>
        <begin position="15"/>
        <end position="146"/>
    </location>
</feature>
<dbReference type="Gene3D" id="3.40.50.1820">
    <property type="entry name" value="alpha/beta hydrolase"/>
    <property type="match status" value="2"/>
</dbReference>
<dbReference type="InterPro" id="IPR016662">
    <property type="entry name" value="Acyl-CoA_thioEstase_long-chain"/>
</dbReference>
<name>A0ABM1EQW1_PRICU</name>
<evidence type="ECO:0000259" key="3">
    <source>
        <dbReference type="Pfam" id="PF08840"/>
    </source>
</evidence>
<dbReference type="Pfam" id="PF08840">
    <property type="entry name" value="BAAT_C"/>
    <property type="match status" value="1"/>
</dbReference>
<dbReference type="SUPFAM" id="SSF53474">
    <property type="entry name" value="alpha/beta-Hydrolases"/>
    <property type="match status" value="1"/>
</dbReference>
<organism evidence="4 5">
    <name type="scientific">Priapulus caudatus</name>
    <name type="common">Priapulid worm</name>
    <dbReference type="NCBI Taxonomy" id="37621"/>
    <lineage>
        <taxon>Eukaryota</taxon>
        <taxon>Metazoa</taxon>
        <taxon>Ecdysozoa</taxon>
        <taxon>Scalidophora</taxon>
        <taxon>Priapulida</taxon>
        <taxon>Priapulimorpha</taxon>
        <taxon>Priapulimorphida</taxon>
        <taxon>Priapulidae</taxon>
        <taxon>Priapulus</taxon>
    </lineage>
</organism>
<evidence type="ECO:0000313" key="5">
    <source>
        <dbReference type="RefSeq" id="XP_014674582.1"/>
    </source>
</evidence>
<evidence type="ECO:0000256" key="1">
    <source>
        <dbReference type="ARBA" id="ARBA00006538"/>
    </source>
</evidence>
<dbReference type="InterPro" id="IPR014940">
    <property type="entry name" value="BAAT_C"/>
</dbReference>
<reference evidence="5" key="1">
    <citation type="submission" date="2025-08" db="UniProtKB">
        <authorList>
            <consortium name="RefSeq"/>
        </authorList>
    </citation>
    <scope>IDENTIFICATION</scope>
</reference>
<dbReference type="PANTHER" id="PTHR10824">
    <property type="entry name" value="ACYL-COENZYME A THIOESTERASE-RELATED"/>
    <property type="match status" value="1"/>
</dbReference>
<evidence type="ECO:0000313" key="4">
    <source>
        <dbReference type="Proteomes" id="UP000695022"/>
    </source>
</evidence>
<dbReference type="GeneID" id="106814746"/>
<dbReference type="InterPro" id="IPR029058">
    <property type="entry name" value="AB_hydrolase_fold"/>
</dbReference>
<comment type="similarity">
    <text evidence="1">Belongs to the C/M/P thioester hydrolase family.</text>
</comment>
<dbReference type="Gene3D" id="2.60.40.2240">
    <property type="entry name" value="Acyl-CoA thioester hydrolase/BAAT N-terminal domain"/>
    <property type="match status" value="1"/>
</dbReference>
<sequence length="413" mass="46251">MKAIIQAIPQKALVDDVVKIVVNHLNPNQQVTVGAHLQEDKIKFGSYAHFKADGNGLVDLSLHPSMGGSYTDVMPMGLFCSLVPMPGQKKGLRLIKKDVTTPLTFELSVYDGIHHIDDIDHTTPMLAFTSIERSYLAKGVSVQEINHGNIRGRLFLPEGTGPFPGVIDMFGNVGNIVTFRSALLASRGFATLCLPYIHYKDLPKKLDGIRLEYFEEAVDGQLVIHCIENGHRNNRRFSRWEMCTIKAVFASMTSIHGSISYTMGISLFLNRRILNTYELKHHPEGVSFLEFTEDIHDHNLIALERAQAEILFIVSGDDKSVMSVKETTAVTDRMKRHGKHNYEMCVYPGAGHLVEPPYSPLCTASYHATMGLQMAWGGELKAHSFAQENSWRKIQQFLRKNLQQDGVQISSML</sequence>
<dbReference type="PANTHER" id="PTHR10824:SF4">
    <property type="entry name" value="ACYL-COENZYME A THIOESTERASE 1-LIKE"/>
    <property type="match status" value="1"/>
</dbReference>
<dbReference type="Proteomes" id="UP000695022">
    <property type="component" value="Unplaced"/>
</dbReference>
<dbReference type="InterPro" id="IPR042490">
    <property type="entry name" value="Thio_Ohase/BAAT_N"/>
</dbReference>
<keyword evidence="4" id="KW-1185">Reference proteome</keyword>
<evidence type="ECO:0000259" key="2">
    <source>
        <dbReference type="Pfam" id="PF04775"/>
    </source>
</evidence>
<proteinExistence type="inferred from homology"/>